<dbReference type="PROSITE" id="PS51698">
    <property type="entry name" value="U_BOX"/>
    <property type="match status" value="1"/>
</dbReference>
<evidence type="ECO:0000256" key="1">
    <source>
        <dbReference type="SAM" id="MobiDB-lite"/>
    </source>
</evidence>
<evidence type="ECO:0000259" key="2">
    <source>
        <dbReference type="PROSITE" id="PS51698"/>
    </source>
</evidence>
<dbReference type="PANTHER" id="PTHR46573">
    <property type="entry name" value="WD REPEAT, SAM AND U-BOX DOMAIN-CONTAINING PROTEIN 1"/>
    <property type="match status" value="1"/>
</dbReference>
<dbReference type="PANTHER" id="PTHR46573:SF1">
    <property type="entry name" value="WD REPEAT, SAM AND U-BOX DOMAIN-CONTAINING PROTEIN 1"/>
    <property type="match status" value="1"/>
</dbReference>
<dbReference type="GO" id="GO:0016567">
    <property type="term" value="P:protein ubiquitination"/>
    <property type="evidence" value="ECO:0007669"/>
    <property type="project" value="InterPro"/>
</dbReference>
<feature type="compositionally biased region" description="Basic and acidic residues" evidence="1">
    <location>
        <begin position="361"/>
        <end position="374"/>
    </location>
</feature>
<reference evidence="3" key="1">
    <citation type="submission" date="2021-01" db="EMBL/GenBank/DDBJ databases">
        <authorList>
            <person name="Corre E."/>
            <person name="Pelletier E."/>
            <person name="Niang G."/>
            <person name="Scheremetjew M."/>
            <person name="Finn R."/>
            <person name="Kale V."/>
            <person name="Holt S."/>
            <person name="Cochrane G."/>
            <person name="Meng A."/>
            <person name="Brown T."/>
            <person name="Cohen L."/>
        </authorList>
    </citation>
    <scope>NUCLEOTIDE SEQUENCE</scope>
    <source>
        <strain evidence="3">CCMP 2712</strain>
    </source>
</reference>
<dbReference type="AlphaFoldDB" id="A0A7S4KUQ6"/>
<dbReference type="InterPro" id="IPR052085">
    <property type="entry name" value="WD-SAM-U-box"/>
</dbReference>
<dbReference type="CDD" id="cd16655">
    <property type="entry name" value="RING-Ubox_WDSUB1-like"/>
    <property type="match status" value="1"/>
</dbReference>
<dbReference type="SUPFAM" id="SSF57850">
    <property type="entry name" value="RING/U-box"/>
    <property type="match status" value="1"/>
</dbReference>
<protein>
    <recommendedName>
        <fullName evidence="2">U-box domain-containing protein</fullName>
    </recommendedName>
</protein>
<feature type="domain" description="U-box" evidence="2">
    <location>
        <begin position="205"/>
        <end position="278"/>
    </location>
</feature>
<accession>A0A7S4KUQ6</accession>
<dbReference type="GO" id="GO:0004842">
    <property type="term" value="F:ubiquitin-protein transferase activity"/>
    <property type="evidence" value="ECO:0007669"/>
    <property type="project" value="InterPro"/>
</dbReference>
<dbReference type="Gene3D" id="1.10.8.10">
    <property type="entry name" value="DNA helicase RuvA subunit, C-terminal domain"/>
    <property type="match status" value="1"/>
</dbReference>
<dbReference type="EMBL" id="HBKN01023923">
    <property type="protein sequence ID" value="CAE2306173.1"/>
    <property type="molecule type" value="Transcribed_RNA"/>
</dbReference>
<name>A0A7S4KUQ6_GUITH</name>
<organism evidence="3">
    <name type="scientific">Guillardia theta</name>
    <name type="common">Cryptophyte</name>
    <name type="synonym">Cryptomonas phi</name>
    <dbReference type="NCBI Taxonomy" id="55529"/>
    <lineage>
        <taxon>Eukaryota</taxon>
        <taxon>Cryptophyceae</taxon>
        <taxon>Pyrenomonadales</taxon>
        <taxon>Geminigeraceae</taxon>
        <taxon>Guillardia</taxon>
    </lineage>
</organism>
<dbReference type="InterPro" id="IPR013083">
    <property type="entry name" value="Znf_RING/FYVE/PHD"/>
</dbReference>
<proteinExistence type="predicted"/>
<gene>
    <name evidence="3" type="ORF">GTHE00462_LOCUS18708</name>
</gene>
<evidence type="ECO:0000313" key="3">
    <source>
        <dbReference type="EMBL" id="CAE2306173.1"/>
    </source>
</evidence>
<feature type="region of interest" description="Disordered" evidence="1">
    <location>
        <begin position="326"/>
        <end position="374"/>
    </location>
</feature>
<dbReference type="Gene3D" id="3.30.40.10">
    <property type="entry name" value="Zinc/RING finger domain, C3HC4 (zinc finger)"/>
    <property type="match status" value="1"/>
</dbReference>
<dbReference type="SMART" id="SM00504">
    <property type="entry name" value="Ubox"/>
    <property type="match status" value="1"/>
</dbReference>
<sequence>MPKRRLQCGSCGTIIKVSSRVFRPVCPQCQTAHTFIRCGRVECGTLMCLPENVNQFSCPRCNVQLARPGHSQARSGPMAVRCGNTACDFLMTIPGNVGRFRCPRCSMEQVLPGTEEALKCRARQEEALRQKEIRSRETKELAELCKLFGIVDSAVVEAVYESCDKQRTATISRLLEMVEDTGAIEDDLREEVIRLQDQIVKVRALVEQSIRCPISGNVMEDPVFAADGFSYEHSAIAKWLKTSNLSPVTKEVLSHKNLIKNHQLRGQIQGWKEQAEAAQQAAMKEQSSVIPPVSTFKGGSGPPVMEALSCATGSISPLEYTMDTDEDTEAGAPLRTSDHEEKGGFVSQMLRSINSLSGSAKRSDGSSSDDSKTS</sequence>
<dbReference type="InterPro" id="IPR003613">
    <property type="entry name" value="Ubox_domain"/>
</dbReference>
<dbReference type="Pfam" id="PF04564">
    <property type="entry name" value="U-box"/>
    <property type="match status" value="1"/>
</dbReference>